<dbReference type="PANTHER" id="PTHR43135">
    <property type="entry name" value="ALPHA-D-RIBOSE 1-METHYLPHOSPHONATE 5-TRIPHOSPHATE DIPHOSPHATASE"/>
    <property type="match status" value="1"/>
</dbReference>
<dbReference type="SUPFAM" id="SSF51556">
    <property type="entry name" value="Metallo-dependent hydrolases"/>
    <property type="match status" value="1"/>
</dbReference>
<dbReference type="SUPFAM" id="SSF51338">
    <property type="entry name" value="Composite domain of metallo-dependent hydrolases"/>
    <property type="match status" value="1"/>
</dbReference>
<gene>
    <name evidence="2" type="ORF">GCM10022255_052020</name>
</gene>
<dbReference type="Pfam" id="PF01979">
    <property type="entry name" value="Amidohydro_1"/>
    <property type="match status" value="1"/>
</dbReference>
<dbReference type="PANTHER" id="PTHR43135:SF3">
    <property type="entry name" value="ALPHA-D-RIBOSE 1-METHYLPHOSPHONATE 5-TRIPHOSPHATE DIPHOSPHATASE"/>
    <property type="match status" value="1"/>
</dbReference>
<dbReference type="InterPro" id="IPR032466">
    <property type="entry name" value="Metal_Hydrolase"/>
</dbReference>
<proteinExistence type="predicted"/>
<dbReference type="CDD" id="cd01299">
    <property type="entry name" value="Met_dep_hydrolase_A"/>
    <property type="match status" value="1"/>
</dbReference>
<dbReference type="InterPro" id="IPR057744">
    <property type="entry name" value="OTAase-like"/>
</dbReference>
<dbReference type="RefSeq" id="WP_345130014.1">
    <property type="nucleotide sequence ID" value="NZ_BAABAT010000014.1"/>
</dbReference>
<evidence type="ECO:0000313" key="3">
    <source>
        <dbReference type="Proteomes" id="UP001500620"/>
    </source>
</evidence>
<name>A0ABP8DCX8_9ACTN</name>
<dbReference type="InterPro" id="IPR011059">
    <property type="entry name" value="Metal-dep_hydrolase_composite"/>
</dbReference>
<comment type="caution">
    <text evidence="2">The sequence shown here is derived from an EMBL/GenBank/DDBJ whole genome shotgun (WGS) entry which is preliminary data.</text>
</comment>
<dbReference type="EMBL" id="BAABAT010000014">
    <property type="protein sequence ID" value="GAA4252999.1"/>
    <property type="molecule type" value="Genomic_DNA"/>
</dbReference>
<evidence type="ECO:0000313" key="2">
    <source>
        <dbReference type="EMBL" id="GAA4252999.1"/>
    </source>
</evidence>
<organism evidence="2 3">
    <name type="scientific">Dactylosporangium darangshiense</name>
    <dbReference type="NCBI Taxonomy" id="579108"/>
    <lineage>
        <taxon>Bacteria</taxon>
        <taxon>Bacillati</taxon>
        <taxon>Actinomycetota</taxon>
        <taxon>Actinomycetes</taxon>
        <taxon>Micromonosporales</taxon>
        <taxon>Micromonosporaceae</taxon>
        <taxon>Dactylosporangium</taxon>
    </lineage>
</organism>
<keyword evidence="3" id="KW-1185">Reference proteome</keyword>
<dbReference type="Proteomes" id="UP001500620">
    <property type="component" value="Unassembled WGS sequence"/>
</dbReference>
<dbReference type="Gene3D" id="2.30.40.10">
    <property type="entry name" value="Urease, subunit C, domain 1"/>
    <property type="match status" value="1"/>
</dbReference>
<sequence>MSIVIRGGRVFDVVTGEFQAADVVLDSERITGVSAGLDADVEFDATGLTVLPGLIDAHVHVMVPYFDTVRLMETPFSQFFYYAEQNLRKTLDIGITYVRDANGADLGVQRAVAEGMVEGPDLDISVQALGQTGGHSDFWMPSGLCVPLLPVHPGRPDGVVDGPDQMRLRVREVIRAGADVIKLNVSGGVISPRGNPRHPQLRPDEIAEAVAEANAVGIPVMAHAHGTDGVKNALRAGVRSIEHGTYLDDECIQLMLDNGVWLVPTLGVVGALLDGIAAGASMPDAVVAKLREGRDAHLASVRRAIEAGVRIAMGSDAAALGHGRNLGELAEMHALGMAPADVLRAATISAAELMQHGDLVGSVEAGKRGDLTLVAGDPFDFKAYPGNVRAVFKRGVQVRDYTDLGR</sequence>
<accession>A0ABP8DCX8</accession>
<protein>
    <submittedName>
        <fullName evidence="2">Amidohydrolase family protein</fullName>
    </submittedName>
</protein>
<evidence type="ECO:0000259" key="1">
    <source>
        <dbReference type="Pfam" id="PF01979"/>
    </source>
</evidence>
<dbReference type="InterPro" id="IPR051781">
    <property type="entry name" value="Metallo-dep_Hydrolase"/>
</dbReference>
<dbReference type="InterPro" id="IPR006680">
    <property type="entry name" value="Amidohydro-rel"/>
</dbReference>
<dbReference type="Gene3D" id="3.20.20.140">
    <property type="entry name" value="Metal-dependent hydrolases"/>
    <property type="match status" value="1"/>
</dbReference>
<reference evidence="3" key="1">
    <citation type="journal article" date="2019" name="Int. J. Syst. Evol. Microbiol.">
        <title>The Global Catalogue of Microorganisms (GCM) 10K type strain sequencing project: providing services to taxonomists for standard genome sequencing and annotation.</title>
        <authorList>
            <consortium name="The Broad Institute Genomics Platform"/>
            <consortium name="The Broad Institute Genome Sequencing Center for Infectious Disease"/>
            <person name="Wu L."/>
            <person name="Ma J."/>
        </authorList>
    </citation>
    <scope>NUCLEOTIDE SEQUENCE [LARGE SCALE GENOMIC DNA]</scope>
    <source>
        <strain evidence="3">JCM 17441</strain>
    </source>
</reference>
<feature type="domain" description="Amidohydrolase-related" evidence="1">
    <location>
        <begin position="49"/>
        <end position="398"/>
    </location>
</feature>